<reference evidence="2" key="1">
    <citation type="submission" date="2022-07" db="EMBL/GenBank/DDBJ databases">
        <title>Genome Sequence of Agrocybe chaxingu.</title>
        <authorList>
            <person name="Buettner E."/>
        </authorList>
    </citation>
    <scope>NUCLEOTIDE SEQUENCE</scope>
    <source>
        <strain evidence="2">MP-N11</strain>
    </source>
</reference>
<accession>A0A9W8JPA1</accession>
<sequence length="162" mass="17993">MSEVLAEKTEEYNHSHTFELYPSSAQGSSSSPPHVWGMFSFGFVAGVLGSVGPAPATAGESVPFIWRGQERTSPDREYEDKNEENPPITGISGDDHRGVITFFGDGRMEFVLKDASFGELTIEGELDKFVDAQYVGEGVEEWKQEWEYSVLYQNNIAAIKET</sequence>
<feature type="compositionally biased region" description="Basic and acidic residues" evidence="1">
    <location>
        <begin position="68"/>
        <end position="79"/>
    </location>
</feature>
<dbReference type="AlphaFoldDB" id="A0A9W8JPA1"/>
<gene>
    <name evidence="2" type="ORF">NLJ89_g11146</name>
</gene>
<dbReference type="EMBL" id="JANKHO010002369">
    <property type="protein sequence ID" value="KAJ3492876.1"/>
    <property type="molecule type" value="Genomic_DNA"/>
</dbReference>
<evidence type="ECO:0000313" key="2">
    <source>
        <dbReference type="EMBL" id="KAJ3492876.1"/>
    </source>
</evidence>
<name>A0A9W8JPA1_9AGAR</name>
<keyword evidence="3" id="KW-1185">Reference proteome</keyword>
<evidence type="ECO:0000313" key="3">
    <source>
        <dbReference type="Proteomes" id="UP001148786"/>
    </source>
</evidence>
<comment type="caution">
    <text evidence="2">The sequence shown here is derived from an EMBL/GenBank/DDBJ whole genome shotgun (WGS) entry which is preliminary data.</text>
</comment>
<protein>
    <submittedName>
        <fullName evidence="2">Uncharacterized protein</fullName>
    </submittedName>
</protein>
<dbReference type="Proteomes" id="UP001148786">
    <property type="component" value="Unassembled WGS sequence"/>
</dbReference>
<feature type="region of interest" description="Disordered" evidence="1">
    <location>
        <begin position="67"/>
        <end position="95"/>
    </location>
</feature>
<proteinExistence type="predicted"/>
<organism evidence="2 3">
    <name type="scientific">Agrocybe chaxingu</name>
    <dbReference type="NCBI Taxonomy" id="84603"/>
    <lineage>
        <taxon>Eukaryota</taxon>
        <taxon>Fungi</taxon>
        <taxon>Dikarya</taxon>
        <taxon>Basidiomycota</taxon>
        <taxon>Agaricomycotina</taxon>
        <taxon>Agaricomycetes</taxon>
        <taxon>Agaricomycetidae</taxon>
        <taxon>Agaricales</taxon>
        <taxon>Agaricineae</taxon>
        <taxon>Strophariaceae</taxon>
        <taxon>Agrocybe</taxon>
    </lineage>
</organism>
<evidence type="ECO:0000256" key="1">
    <source>
        <dbReference type="SAM" id="MobiDB-lite"/>
    </source>
</evidence>